<protein>
    <submittedName>
        <fullName evidence="7">SsgA family sporulation/cell division regulator</fullName>
    </submittedName>
</protein>
<keyword evidence="6" id="KW-0131">Cell cycle</keyword>
<evidence type="ECO:0000313" key="8">
    <source>
        <dbReference type="Proteomes" id="UP000574690"/>
    </source>
</evidence>
<sequence>MVEVPATFEYDAADPWAVRITFPGAGGDTATGVRWMVGRDLLLQGVTDPAGEGDVQLFPS</sequence>
<keyword evidence="4" id="KW-0749">Sporulation</keyword>
<accession>A0A850C453</accession>
<dbReference type="GO" id="GO:0030435">
    <property type="term" value="P:sporulation resulting in formation of a cellular spore"/>
    <property type="evidence" value="ECO:0007669"/>
    <property type="project" value="UniProtKB-KW"/>
</dbReference>
<comment type="caution">
    <text evidence="7">The sequence shown here is derived from an EMBL/GenBank/DDBJ whole genome shotgun (WGS) entry which is preliminary data.</text>
</comment>
<evidence type="ECO:0000256" key="2">
    <source>
        <dbReference type="ARBA" id="ARBA00009323"/>
    </source>
</evidence>
<name>A0A850C453_9ACTN</name>
<keyword evidence="5" id="KW-0717">Septation</keyword>
<feature type="non-terminal residue" evidence="7">
    <location>
        <position position="60"/>
    </location>
</feature>
<reference evidence="7 8" key="1">
    <citation type="submission" date="2020-05" db="EMBL/GenBank/DDBJ databases">
        <title>DNA-SIP metagenomic assembled genomes.</title>
        <authorList>
            <person name="Yu J."/>
        </authorList>
    </citation>
    <scope>NUCLEOTIDE SEQUENCE [LARGE SCALE GENOMIC DNA]</scope>
    <source>
        <strain evidence="7">Bin5.27</strain>
    </source>
</reference>
<dbReference type="GO" id="GO:0030428">
    <property type="term" value="C:cell septum"/>
    <property type="evidence" value="ECO:0007669"/>
    <property type="project" value="UniProtKB-SubCell"/>
</dbReference>
<dbReference type="GO" id="GO:0000917">
    <property type="term" value="P:division septum assembly"/>
    <property type="evidence" value="ECO:0007669"/>
    <property type="project" value="UniProtKB-KW"/>
</dbReference>
<dbReference type="EMBL" id="JABFXE010000481">
    <property type="protein sequence ID" value="NUQ89124.1"/>
    <property type="molecule type" value="Genomic_DNA"/>
</dbReference>
<gene>
    <name evidence="7" type="ORF">HOQ43_11750</name>
</gene>
<evidence type="ECO:0000256" key="4">
    <source>
        <dbReference type="ARBA" id="ARBA00022969"/>
    </source>
</evidence>
<comment type="similarity">
    <text evidence="2">Belongs to the SsgA family.</text>
</comment>
<proteinExistence type="inferred from homology"/>
<keyword evidence="3 7" id="KW-0132">Cell division</keyword>
<dbReference type="InterPro" id="IPR006776">
    <property type="entry name" value="SsgB"/>
</dbReference>
<evidence type="ECO:0000256" key="5">
    <source>
        <dbReference type="ARBA" id="ARBA00023210"/>
    </source>
</evidence>
<organism evidence="7 8">
    <name type="scientific">Glycomyces artemisiae</name>
    <dbReference type="NCBI Taxonomy" id="1076443"/>
    <lineage>
        <taxon>Bacteria</taxon>
        <taxon>Bacillati</taxon>
        <taxon>Actinomycetota</taxon>
        <taxon>Actinomycetes</taxon>
        <taxon>Glycomycetales</taxon>
        <taxon>Glycomycetaceae</taxon>
        <taxon>Glycomyces</taxon>
    </lineage>
</organism>
<dbReference type="Pfam" id="PF04686">
    <property type="entry name" value="SsgA"/>
    <property type="match status" value="1"/>
</dbReference>
<dbReference type="InterPro" id="IPR038658">
    <property type="entry name" value="SsgB_sf"/>
</dbReference>
<dbReference type="AlphaFoldDB" id="A0A850C453"/>
<dbReference type="Gene3D" id="2.30.31.20">
    <property type="entry name" value="Sporulation-specific cell division protein SsgB"/>
    <property type="match status" value="1"/>
</dbReference>
<evidence type="ECO:0000256" key="6">
    <source>
        <dbReference type="ARBA" id="ARBA00023306"/>
    </source>
</evidence>
<dbReference type="Proteomes" id="UP000574690">
    <property type="component" value="Unassembled WGS sequence"/>
</dbReference>
<evidence type="ECO:0000256" key="3">
    <source>
        <dbReference type="ARBA" id="ARBA00022618"/>
    </source>
</evidence>
<evidence type="ECO:0000313" key="7">
    <source>
        <dbReference type="EMBL" id="NUQ89124.1"/>
    </source>
</evidence>
<comment type="subcellular location">
    <subcellularLocation>
        <location evidence="1">Cell septum</location>
    </subcellularLocation>
</comment>
<evidence type="ECO:0000256" key="1">
    <source>
        <dbReference type="ARBA" id="ARBA00004431"/>
    </source>
</evidence>